<dbReference type="SUPFAM" id="SSF50685">
    <property type="entry name" value="Barwin-like endoglucanases"/>
    <property type="match status" value="1"/>
</dbReference>
<dbReference type="GO" id="GO:0008933">
    <property type="term" value="F:peptidoglycan lytic transglycosylase activity"/>
    <property type="evidence" value="ECO:0007669"/>
    <property type="project" value="TreeGrafter"/>
</dbReference>
<comment type="catalytic activity">
    <reaction evidence="1">
        <text>Exolytic cleavage of the (1-&gt;4)-beta-glycosidic linkage between N-acetylmuramic acid (MurNAc) and N-acetylglucosamine (GlcNAc) residues in peptidoglycan, from either the reducing or the non-reducing ends of the peptidoglycan chains, with concomitant formation of a 1,6-anhydrobond in the MurNAc residue.</text>
        <dbReference type="EC" id="4.2.2.n1"/>
    </reaction>
</comment>
<dbReference type="CDD" id="cd14668">
    <property type="entry name" value="mlta_B"/>
    <property type="match status" value="1"/>
</dbReference>
<dbReference type="Pfam" id="PF03562">
    <property type="entry name" value="MltA"/>
    <property type="match status" value="1"/>
</dbReference>
<dbReference type="InterPro" id="IPR005300">
    <property type="entry name" value="MltA_B"/>
</dbReference>
<dbReference type="Proteomes" id="UP000005952">
    <property type="component" value="Chromosome"/>
</dbReference>
<sequence length="421" mass="45702">MAMGMCEPGWKGAGLPLAASILIGSATLQFIAEPSIAGTPAKMQPSAVTFDPIAFSDIAGWTEDNHLAAWKAFLASCGPILKTAPSEPKPDEPRFKQDLLSVCTLALVKAKSNGVRTRKDARHFFETYFRPHRVSGAKGAGLLTGYYEPLIEGSRVRTAEFAVPIYRRPPDLVNIVSESERGAKSSSPTHMRKTDRGLEPFLTRAEIEQGGLAGQGLELMYFKDPVDVFFMQVQGSGRVELPDGQKVRVAYDGKNGYPYTSIGRALIASHEISAEIMSLKALKRWLHANVERARAVMWKNKSYIFFRELTGGDANGPVGANSIPLQPRRSLAIDTSYYALGTPIFVDAPEITHATKNGTFRQLMIAHDVGSAIKGPERGDIYFGSGDEAGRLAGITKQTGHFIVLLPVELPLEHHVAGGVP</sequence>
<dbReference type="AlphaFoldDB" id="N0BBH5"/>
<evidence type="ECO:0000256" key="1">
    <source>
        <dbReference type="ARBA" id="ARBA00001420"/>
    </source>
</evidence>
<dbReference type="GO" id="GO:0009253">
    <property type="term" value="P:peptidoglycan catabolic process"/>
    <property type="evidence" value="ECO:0007669"/>
    <property type="project" value="TreeGrafter"/>
</dbReference>
<keyword evidence="8" id="KW-1185">Reference proteome</keyword>
<dbReference type="Gene3D" id="2.40.240.50">
    <property type="entry name" value="Barwin-like endoglucanases"/>
    <property type="match status" value="1"/>
</dbReference>
<dbReference type="GO" id="GO:0019867">
    <property type="term" value="C:outer membrane"/>
    <property type="evidence" value="ECO:0007669"/>
    <property type="project" value="InterPro"/>
</dbReference>
<protein>
    <recommendedName>
        <fullName evidence="2">peptidoglycan lytic exotransglycosylase</fullName>
        <ecNumber evidence="2">4.2.2.n1</ecNumber>
    </recommendedName>
    <alternativeName>
        <fullName evidence="5">Murein hydrolase A</fullName>
    </alternativeName>
</protein>
<proteinExistence type="predicted"/>
<dbReference type="STRING" id="670307.HYPDE_39668"/>
<dbReference type="CDD" id="cd14485">
    <property type="entry name" value="mltA_like_LT_A"/>
    <property type="match status" value="1"/>
</dbReference>
<dbReference type="GO" id="GO:0004553">
    <property type="term" value="F:hydrolase activity, hydrolyzing O-glycosyl compounds"/>
    <property type="evidence" value="ECO:0007669"/>
    <property type="project" value="InterPro"/>
</dbReference>
<dbReference type="Pfam" id="PF06725">
    <property type="entry name" value="3D"/>
    <property type="match status" value="1"/>
</dbReference>
<evidence type="ECO:0000256" key="5">
    <source>
        <dbReference type="ARBA" id="ARBA00030918"/>
    </source>
</evidence>
<feature type="domain" description="Lytic transglycosylase MltA" evidence="6">
    <location>
        <begin position="150"/>
        <end position="307"/>
    </location>
</feature>
<dbReference type="GO" id="GO:0071555">
    <property type="term" value="P:cell wall organization"/>
    <property type="evidence" value="ECO:0007669"/>
    <property type="project" value="UniProtKB-KW"/>
</dbReference>
<keyword evidence="4" id="KW-0961">Cell wall biogenesis/degradation</keyword>
<dbReference type="PANTHER" id="PTHR30124:SF0">
    <property type="entry name" value="MEMBRANE-BOUND LYTIC MUREIN TRANSGLYCOSYLASE A"/>
    <property type="match status" value="1"/>
</dbReference>
<keyword evidence="3" id="KW-0456">Lyase</keyword>
<dbReference type="EC" id="4.2.2.n1" evidence="2"/>
<evidence type="ECO:0000256" key="3">
    <source>
        <dbReference type="ARBA" id="ARBA00023239"/>
    </source>
</evidence>
<dbReference type="PANTHER" id="PTHR30124">
    <property type="entry name" value="MEMBRANE-BOUND LYTIC MUREIN TRANSGLYCOSYLASE A"/>
    <property type="match status" value="1"/>
</dbReference>
<dbReference type="Gene3D" id="2.40.40.10">
    <property type="entry name" value="RlpA-like domain"/>
    <property type="match status" value="1"/>
</dbReference>
<evidence type="ECO:0000313" key="7">
    <source>
        <dbReference type="EMBL" id="AGK59602.1"/>
    </source>
</evidence>
<dbReference type="HOGENOM" id="CLU_037751_0_0_5"/>
<reference evidence="7 8" key="1">
    <citation type="journal article" date="2013" name="Genome Announc.">
        <title>Genome sequences for three denitrifying bacterial strains isolated from a uranium- and nitrate-contaminated subsurface environment.</title>
        <authorList>
            <person name="Venkatramanan R."/>
            <person name="Prakash O."/>
            <person name="Woyke T."/>
            <person name="Chain P."/>
            <person name="Goodwin L.A."/>
            <person name="Watson D."/>
            <person name="Brooks S."/>
            <person name="Kostka J.E."/>
            <person name="Green S.J."/>
        </authorList>
    </citation>
    <scope>NUCLEOTIDE SEQUENCE [LARGE SCALE GENOMIC DNA]</scope>
    <source>
        <strain evidence="7 8">1NES1</strain>
    </source>
</reference>
<evidence type="ECO:0000259" key="6">
    <source>
        <dbReference type="SMART" id="SM00925"/>
    </source>
</evidence>
<accession>N0BBH5</accession>
<organism evidence="7 8">
    <name type="scientific">Hyphomicrobium denitrificans 1NES1</name>
    <dbReference type="NCBI Taxonomy" id="670307"/>
    <lineage>
        <taxon>Bacteria</taxon>
        <taxon>Pseudomonadati</taxon>
        <taxon>Pseudomonadota</taxon>
        <taxon>Alphaproteobacteria</taxon>
        <taxon>Hyphomicrobiales</taxon>
        <taxon>Hyphomicrobiaceae</taxon>
        <taxon>Hyphomicrobium</taxon>
    </lineage>
</organism>
<evidence type="ECO:0000313" key="8">
    <source>
        <dbReference type="Proteomes" id="UP000005952"/>
    </source>
</evidence>
<dbReference type="InterPro" id="IPR010611">
    <property type="entry name" value="3D_dom"/>
</dbReference>
<dbReference type="PIRSF" id="PIRSF019422">
    <property type="entry name" value="MltA"/>
    <property type="match status" value="1"/>
</dbReference>
<evidence type="ECO:0000256" key="2">
    <source>
        <dbReference type="ARBA" id="ARBA00012587"/>
    </source>
</evidence>
<name>N0BBH5_9HYPH</name>
<dbReference type="EMBL" id="CP005587">
    <property type="protein sequence ID" value="AGK59602.1"/>
    <property type="molecule type" value="Genomic_DNA"/>
</dbReference>
<evidence type="ECO:0000256" key="4">
    <source>
        <dbReference type="ARBA" id="ARBA00023316"/>
    </source>
</evidence>
<dbReference type="SMART" id="SM00925">
    <property type="entry name" value="MltA"/>
    <property type="match status" value="1"/>
</dbReference>
<gene>
    <name evidence="7" type="ORF">HYPDE_39668</name>
</gene>
<dbReference type="GO" id="GO:0009254">
    <property type="term" value="P:peptidoglycan turnover"/>
    <property type="evidence" value="ECO:0007669"/>
    <property type="project" value="InterPro"/>
</dbReference>
<dbReference type="eggNOG" id="COG2821">
    <property type="taxonomic scope" value="Bacteria"/>
</dbReference>
<dbReference type="RefSeq" id="WP_015599617.1">
    <property type="nucleotide sequence ID" value="NC_021172.1"/>
</dbReference>
<dbReference type="InterPro" id="IPR026044">
    <property type="entry name" value="MltA"/>
</dbReference>
<dbReference type="InterPro" id="IPR036908">
    <property type="entry name" value="RlpA-like_sf"/>
</dbReference>
<dbReference type="KEGG" id="hdt:HYPDE_39668"/>